<protein>
    <recommendedName>
        <fullName evidence="16">DASH complex subunit DAD3</fullName>
    </recommendedName>
    <alternativeName>
        <fullName evidence="17">Outer kinetochore protein DAD3</fullName>
    </alternativeName>
</protein>
<keyword evidence="5" id="KW-0158">Chromosome</keyword>
<evidence type="ECO:0000313" key="18">
    <source>
        <dbReference type="EMBL" id="WVN86786.1"/>
    </source>
</evidence>
<keyword evidence="15" id="KW-0137">Centromere</keyword>
<dbReference type="Pfam" id="PF08656">
    <property type="entry name" value="DASH_Dad3"/>
    <property type="match status" value="1"/>
</dbReference>
<keyword evidence="9" id="KW-0498">Mitosis</keyword>
<keyword evidence="12" id="KW-0206">Cytoskeleton</keyword>
<dbReference type="GO" id="GO:0042729">
    <property type="term" value="C:DASH complex"/>
    <property type="evidence" value="ECO:0007669"/>
    <property type="project" value="InterPro"/>
</dbReference>
<reference evidence="18" key="3">
    <citation type="submission" date="2024-01" db="EMBL/GenBank/DDBJ databases">
        <authorList>
            <person name="Coelho M.A."/>
            <person name="David-Palma M."/>
            <person name="Shea T."/>
            <person name="Sun S."/>
            <person name="Cuomo C.A."/>
            <person name="Heitman J."/>
        </authorList>
    </citation>
    <scope>NUCLEOTIDE SEQUENCE</scope>
    <source>
        <strain evidence="18">CBS 7841</strain>
    </source>
</reference>
<keyword evidence="10" id="KW-0159">Chromosome partition</keyword>
<dbReference type="PANTHER" id="PTHR28017">
    <property type="entry name" value="DASH COMPLEX SUBUNIT DAD3"/>
    <property type="match status" value="1"/>
</dbReference>
<dbReference type="KEGG" id="cdep:91086170"/>
<keyword evidence="19" id="KW-1185">Reference proteome</keyword>
<organism evidence="18 19">
    <name type="scientific">Cryptococcus depauperatus CBS 7841</name>
    <dbReference type="NCBI Taxonomy" id="1295531"/>
    <lineage>
        <taxon>Eukaryota</taxon>
        <taxon>Fungi</taxon>
        <taxon>Dikarya</taxon>
        <taxon>Basidiomycota</taxon>
        <taxon>Agaricomycotina</taxon>
        <taxon>Tremellomycetes</taxon>
        <taxon>Tremellales</taxon>
        <taxon>Cryptococcaceae</taxon>
        <taxon>Cryptococcus</taxon>
    </lineage>
</organism>
<dbReference type="GO" id="GO:0072686">
    <property type="term" value="C:mitotic spindle"/>
    <property type="evidence" value="ECO:0007669"/>
    <property type="project" value="InterPro"/>
</dbReference>
<proteinExistence type="inferred from homology"/>
<evidence type="ECO:0000256" key="6">
    <source>
        <dbReference type="ARBA" id="ARBA00022490"/>
    </source>
</evidence>
<evidence type="ECO:0000313" key="19">
    <source>
        <dbReference type="Proteomes" id="UP000094043"/>
    </source>
</evidence>
<evidence type="ECO:0000256" key="16">
    <source>
        <dbReference type="ARBA" id="ARBA00044179"/>
    </source>
</evidence>
<evidence type="ECO:0000256" key="10">
    <source>
        <dbReference type="ARBA" id="ARBA00022829"/>
    </source>
</evidence>
<dbReference type="GeneID" id="91086170"/>
<keyword evidence="11" id="KW-0995">Kinetochore</keyword>
<name>A0AAJ8JR27_9TREE</name>
<evidence type="ECO:0000256" key="8">
    <source>
        <dbReference type="ARBA" id="ARBA00022701"/>
    </source>
</evidence>
<gene>
    <name evidence="18" type="ORF">L203_101958</name>
</gene>
<evidence type="ECO:0000256" key="5">
    <source>
        <dbReference type="ARBA" id="ARBA00022454"/>
    </source>
</evidence>
<sequence>MSLNTTNPYANNSQLTSTEKDVLWEYAKLSDKIKRAASLARETTKSPNESLLDELRVLEKRMGLVLTLVQASVWAFITVTACQKLYKLCTLQSYKPLVVTSIPTRDCVLQLHTKATSLQPF</sequence>
<reference evidence="18" key="2">
    <citation type="journal article" date="2022" name="Elife">
        <title>Obligate sexual reproduction of a homothallic fungus closely related to the Cryptococcus pathogenic species complex.</title>
        <authorList>
            <person name="Passer A.R."/>
            <person name="Clancey S.A."/>
            <person name="Shea T."/>
            <person name="David-Palma M."/>
            <person name="Averette A.F."/>
            <person name="Boekhout T."/>
            <person name="Porcel B.M."/>
            <person name="Nowrousian M."/>
            <person name="Cuomo C.A."/>
            <person name="Sun S."/>
            <person name="Heitman J."/>
            <person name="Coelho M.A."/>
        </authorList>
    </citation>
    <scope>NUCLEOTIDE SEQUENCE</scope>
    <source>
        <strain evidence="18">CBS 7841</strain>
    </source>
</reference>
<evidence type="ECO:0000256" key="9">
    <source>
        <dbReference type="ARBA" id="ARBA00022776"/>
    </source>
</evidence>
<keyword evidence="13" id="KW-0539">Nucleus</keyword>
<evidence type="ECO:0000256" key="1">
    <source>
        <dbReference type="ARBA" id="ARBA00004123"/>
    </source>
</evidence>
<evidence type="ECO:0000256" key="14">
    <source>
        <dbReference type="ARBA" id="ARBA00023306"/>
    </source>
</evidence>
<evidence type="ECO:0000256" key="7">
    <source>
        <dbReference type="ARBA" id="ARBA00022618"/>
    </source>
</evidence>
<comment type="similarity">
    <text evidence="4">Belongs to the DASH complex DAD3 family.</text>
</comment>
<keyword evidence="14" id="KW-0131">Cell cycle</keyword>
<evidence type="ECO:0000256" key="4">
    <source>
        <dbReference type="ARBA" id="ARBA00006277"/>
    </source>
</evidence>
<evidence type="ECO:0000256" key="2">
    <source>
        <dbReference type="ARBA" id="ARBA00004186"/>
    </source>
</evidence>
<keyword evidence="7" id="KW-0132">Cell division</keyword>
<evidence type="ECO:0000256" key="15">
    <source>
        <dbReference type="ARBA" id="ARBA00023328"/>
    </source>
</evidence>
<evidence type="ECO:0000256" key="3">
    <source>
        <dbReference type="ARBA" id="ARBA00004629"/>
    </source>
</evidence>
<dbReference type="GO" id="GO:0008608">
    <property type="term" value="P:attachment of spindle microtubules to kinetochore"/>
    <property type="evidence" value="ECO:0007669"/>
    <property type="project" value="InterPro"/>
</dbReference>
<dbReference type="GO" id="GO:0051301">
    <property type="term" value="P:cell division"/>
    <property type="evidence" value="ECO:0007669"/>
    <property type="project" value="UniProtKB-KW"/>
</dbReference>
<evidence type="ECO:0000256" key="12">
    <source>
        <dbReference type="ARBA" id="ARBA00023212"/>
    </source>
</evidence>
<dbReference type="GO" id="GO:0005874">
    <property type="term" value="C:microtubule"/>
    <property type="evidence" value="ECO:0007669"/>
    <property type="project" value="UniProtKB-KW"/>
</dbReference>
<dbReference type="Proteomes" id="UP000094043">
    <property type="component" value="Chromosome 2"/>
</dbReference>
<dbReference type="InterPro" id="IPR013965">
    <property type="entry name" value="DASH_Dad3"/>
</dbReference>
<dbReference type="GO" id="GO:0051010">
    <property type="term" value="F:microtubule plus-end binding"/>
    <property type="evidence" value="ECO:0007669"/>
    <property type="project" value="TreeGrafter"/>
</dbReference>
<evidence type="ECO:0000256" key="17">
    <source>
        <dbReference type="ARBA" id="ARBA00044305"/>
    </source>
</evidence>
<accession>A0AAJ8JR27</accession>
<keyword evidence="8" id="KW-0493">Microtubule</keyword>
<dbReference type="AlphaFoldDB" id="A0AAJ8JR27"/>
<reference evidence="18" key="1">
    <citation type="submission" date="2016-06" db="EMBL/GenBank/DDBJ databases">
        <authorList>
            <person name="Cuomo C."/>
            <person name="Litvintseva A."/>
            <person name="Heitman J."/>
            <person name="Chen Y."/>
            <person name="Sun S."/>
            <person name="Springer D."/>
            <person name="Dromer F."/>
            <person name="Young S."/>
            <person name="Zeng Q."/>
            <person name="Chapman S."/>
            <person name="Gujja S."/>
            <person name="Saif S."/>
            <person name="Birren B."/>
        </authorList>
    </citation>
    <scope>NUCLEOTIDE SEQUENCE</scope>
    <source>
        <strain evidence="18">CBS 7841</strain>
    </source>
</reference>
<dbReference type="EMBL" id="CP143785">
    <property type="protein sequence ID" value="WVN86786.1"/>
    <property type="molecule type" value="Genomic_DNA"/>
</dbReference>
<comment type="subcellular location">
    <subcellularLocation>
        <location evidence="3">Chromosome</location>
        <location evidence="3">Centromere</location>
        <location evidence="3">Kinetochore</location>
    </subcellularLocation>
    <subcellularLocation>
        <location evidence="2">Cytoplasm</location>
        <location evidence="2">Cytoskeleton</location>
        <location evidence="2">Spindle</location>
    </subcellularLocation>
    <subcellularLocation>
        <location evidence="1">Nucleus</location>
    </subcellularLocation>
</comment>
<dbReference type="RefSeq" id="XP_066067486.1">
    <property type="nucleotide sequence ID" value="XM_066211389.1"/>
</dbReference>
<evidence type="ECO:0000256" key="13">
    <source>
        <dbReference type="ARBA" id="ARBA00023242"/>
    </source>
</evidence>
<evidence type="ECO:0000256" key="11">
    <source>
        <dbReference type="ARBA" id="ARBA00022838"/>
    </source>
</evidence>
<dbReference type="PANTHER" id="PTHR28017:SF1">
    <property type="entry name" value="DASH COMPLEX SUBUNIT DAD3"/>
    <property type="match status" value="1"/>
</dbReference>
<keyword evidence="6" id="KW-0963">Cytoplasm</keyword>